<reference evidence="1 2" key="1">
    <citation type="journal article" date="2013" name="Genome Announc.">
        <title>Whole-Genome Sequence of Microcystis aeruginosa TAIHU98, a Nontoxic Bloom-Forming Strain Isolated from Taihu Lake, China.</title>
        <authorList>
            <person name="Yang C."/>
            <person name="Zhang W."/>
            <person name="Ren M."/>
            <person name="Song L."/>
            <person name="Li T."/>
            <person name="Zhao J."/>
        </authorList>
    </citation>
    <scope>NUCLEOTIDE SEQUENCE [LARGE SCALE GENOMIC DNA]</scope>
    <source>
        <strain evidence="1 2">TAIHU98</strain>
    </source>
</reference>
<accession>L7E432</accession>
<evidence type="ECO:0000313" key="1">
    <source>
        <dbReference type="EMBL" id="ELP53606.1"/>
    </source>
</evidence>
<evidence type="ECO:0000313" key="2">
    <source>
        <dbReference type="Proteomes" id="UP000010932"/>
    </source>
</evidence>
<dbReference type="AlphaFoldDB" id="L7E432"/>
<name>L7E432_MICAE</name>
<proteinExistence type="predicted"/>
<dbReference type="Proteomes" id="UP000010932">
    <property type="component" value="Unassembled WGS sequence"/>
</dbReference>
<protein>
    <submittedName>
        <fullName evidence="1">Uncharacterized protein</fullName>
    </submittedName>
</protein>
<gene>
    <name evidence="1" type="ORF">O53_2412</name>
</gene>
<dbReference type="EMBL" id="ANKQ01000002">
    <property type="protein sequence ID" value="ELP53606.1"/>
    <property type="molecule type" value="Genomic_DNA"/>
</dbReference>
<organism evidence="1 2">
    <name type="scientific">Microcystis aeruginosa TAIHU98</name>
    <dbReference type="NCBI Taxonomy" id="1134457"/>
    <lineage>
        <taxon>Bacteria</taxon>
        <taxon>Bacillati</taxon>
        <taxon>Cyanobacteriota</taxon>
        <taxon>Cyanophyceae</taxon>
        <taxon>Oscillatoriophycideae</taxon>
        <taxon>Chroococcales</taxon>
        <taxon>Microcystaceae</taxon>
        <taxon>Microcystis</taxon>
    </lineage>
</organism>
<sequence>MKVFEVNDDREFLTCKEYLCNICEYRGKMLAVSPLTLVTDGTQSSVPDPIKLTAKREYKTTEEYPIEEDENGEPINFAVVIEHNNEYYYLFFMKCPHCGQTHILKLTISDFYLPDCSPDGTVDISDMCPEVFAINNSFVALQKILKKWNDKLEKNTQNNSDNLNISRMILDEIQDSIKPVNLI</sequence>
<comment type="caution">
    <text evidence="1">The sequence shown here is derived from an EMBL/GenBank/DDBJ whole genome shotgun (WGS) entry which is preliminary data.</text>
</comment>
<dbReference type="PATRIC" id="fig|1134457.3.peg.4115"/>